<dbReference type="EMBL" id="AP011533">
    <property type="protein sequence ID" value="BAK96838.1"/>
    <property type="molecule type" value="Genomic_DNA"/>
</dbReference>
<dbReference type="AlphaFoldDB" id="G4KNI0"/>
<sequence>MNYEDFMSKQNSIEGKYSIIIPIEDENGRIKFKLNSRDDVNGSTLADIATYSENMRNMYYSTKQKNDAVNSLMTGTLNYSIHGTMTPYYPDLTKFNINDLSQNDEPKLIGEACQELKDPIEDIKSWPYCMHPETCAISFLRKQEFSDK</sequence>
<name>G4KNI0_RICJY</name>
<evidence type="ECO:0000313" key="1">
    <source>
        <dbReference type="EMBL" id="BAK96838.1"/>
    </source>
</evidence>
<protein>
    <submittedName>
        <fullName evidence="1">Uncharacterized protein</fullName>
    </submittedName>
</protein>
<evidence type="ECO:0000313" key="2">
    <source>
        <dbReference type="Proteomes" id="UP000002659"/>
    </source>
</evidence>
<reference evidence="1 2" key="1">
    <citation type="journal article" date="2013" name="PLoS ONE">
        <title>Complete genomic DNA sequence of the East Asian spotted fever disease agent Rickettsia japonica.</title>
        <authorList>
            <person name="Matsutani M."/>
            <person name="Ogawa M."/>
            <person name="Takaoka N."/>
            <person name="Hanaoka N."/>
            <person name="Toh H."/>
            <person name="Yamashita A."/>
            <person name="Oshima K."/>
            <person name="Hirakawa H."/>
            <person name="Kuhara S."/>
            <person name="Suzuki H."/>
            <person name="Hattori M."/>
            <person name="Kishimoto T."/>
            <person name="Ando S."/>
            <person name="Azuma Y."/>
            <person name="Shirai M."/>
        </authorList>
    </citation>
    <scope>NUCLEOTIDE SEQUENCE [LARGE SCALE GENOMIC DNA]</scope>
    <source>
        <strain evidence="2">ATCC VR-1363 / YH</strain>
    </source>
</reference>
<dbReference type="Proteomes" id="UP000002659">
    <property type="component" value="Chromosome"/>
</dbReference>
<organism evidence="1 2">
    <name type="scientific">Rickettsia japonica (strain ATCC VR-1363 / YH)</name>
    <dbReference type="NCBI Taxonomy" id="652620"/>
    <lineage>
        <taxon>Bacteria</taxon>
        <taxon>Pseudomonadati</taxon>
        <taxon>Pseudomonadota</taxon>
        <taxon>Alphaproteobacteria</taxon>
        <taxon>Rickettsiales</taxon>
        <taxon>Rickettsiaceae</taxon>
        <taxon>Rickettsieae</taxon>
        <taxon>Rickettsia</taxon>
        <taxon>spotted fever group</taxon>
    </lineage>
</organism>
<gene>
    <name evidence="1" type="ordered locus">RJP_0633</name>
</gene>
<dbReference type="KEGG" id="rja:RJP_0633"/>
<dbReference type="HOGENOM" id="CLU_2059629_0_0_5"/>
<accession>G4KNI0</accession>
<proteinExistence type="predicted"/>